<feature type="domain" description="RNA polymerase Rpb4/RPC9 core" evidence="7">
    <location>
        <begin position="1"/>
        <end position="146"/>
    </location>
</feature>
<dbReference type="GO" id="GO:0006384">
    <property type="term" value="P:transcription initiation at RNA polymerase III promoter"/>
    <property type="evidence" value="ECO:0007669"/>
    <property type="project" value="InterPro"/>
</dbReference>
<dbReference type="AlphaFoldDB" id="A0AAW0GFF9"/>
<evidence type="ECO:0000256" key="1">
    <source>
        <dbReference type="ARBA" id="ARBA00004123"/>
    </source>
</evidence>
<dbReference type="InterPro" id="IPR005574">
    <property type="entry name" value="Rpb4/RPC9"/>
</dbReference>
<keyword evidence="9" id="KW-1185">Reference proteome</keyword>
<keyword evidence="5" id="KW-0804">Transcription</keyword>
<dbReference type="InterPro" id="IPR038846">
    <property type="entry name" value="RPC9"/>
</dbReference>
<dbReference type="InterPro" id="IPR006590">
    <property type="entry name" value="RNA_pol_Rpb4/RPC9_core"/>
</dbReference>
<comment type="similarity">
    <text evidence="2">Belongs to the eukaryotic RPC9 RNA polymerase subunit family.</text>
</comment>
<dbReference type="InterPro" id="IPR010997">
    <property type="entry name" value="HRDC-like_sf"/>
</dbReference>
<dbReference type="EMBL" id="JASBNA010000007">
    <property type="protein sequence ID" value="KAK7689900.1"/>
    <property type="molecule type" value="Genomic_DNA"/>
</dbReference>
<evidence type="ECO:0000256" key="4">
    <source>
        <dbReference type="ARBA" id="ARBA00022478"/>
    </source>
</evidence>
<accession>A0AAW0GFF9</accession>
<dbReference type="GO" id="GO:0005666">
    <property type="term" value="C:RNA polymerase III complex"/>
    <property type="evidence" value="ECO:0007669"/>
    <property type="project" value="InterPro"/>
</dbReference>
<keyword evidence="6" id="KW-0539">Nucleus</keyword>
<protein>
    <recommendedName>
        <fullName evidence="3">DNA-directed RNA polymerase III subunit RPC9</fullName>
    </recommendedName>
</protein>
<gene>
    <name evidence="8" type="ORF">QCA50_006539</name>
</gene>
<name>A0AAW0GFF9_9APHY</name>
<dbReference type="Proteomes" id="UP001385951">
    <property type="component" value="Unassembled WGS sequence"/>
</dbReference>
<dbReference type="GO" id="GO:0000166">
    <property type="term" value="F:nucleotide binding"/>
    <property type="evidence" value="ECO:0007669"/>
    <property type="project" value="InterPro"/>
</dbReference>
<keyword evidence="4" id="KW-0240">DNA-directed RNA polymerase</keyword>
<evidence type="ECO:0000313" key="9">
    <source>
        <dbReference type="Proteomes" id="UP001385951"/>
    </source>
</evidence>
<reference evidence="8 9" key="1">
    <citation type="submission" date="2022-09" db="EMBL/GenBank/DDBJ databases">
        <authorList>
            <person name="Palmer J.M."/>
        </authorList>
    </citation>
    <scope>NUCLEOTIDE SEQUENCE [LARGE SCALE GENOMIC DNA]</scope>
    <source>
        <strain evidence="8 9">DSM 7382</strain>
    </source>
</reference>
<dbReference type="Pfam" id="PF03874">
    <property type="entry name" value="RNA_pol_Rpb4"/>
    <property type="match status" value="1"/>
</dbReference>
<dbReference type="SMART" id="SM00657">
    <property type="entry name" value="RPOL4c"/>
    <property type="match status" value="1"/>
</dbReference>
<dbReference type="PANTHER" id="PTHR15561">
    <property type="entry name" value="CALCITONIN GENE-RELATED PEPTIDE-RECEPTOR COMPONENT PROTEIN"/>
    <property type="match status" value="1"/>
</dbReference>
<dbReference type="Gene3D" id="1.20.1250.40">
    <property type="match status" value="1"/>
</dbReference>
<evidence type="ECO:0000259" key="7">
    <source>
        <dbReference type="SMART" id="SM00657"/>
    </source>
</evidence>
<evidence type="ECO:0000313" key="8">
    <source>
        <dbReference type="EMBL" id="KAK7689900.1"/>
    </source>
</evidence>
<comment type="subcellular location">
    <subcellularLocation>
        <location evidence="1">Nucleus</location>
    </subcellularLocation>
</comment>
<proteinExistence type="inferred from homology"/>
<evidence type="ECO:0000256" key="5">
    <source>
        <dbReference type="ARBA" id="ARBA00023163"/>
    </source>
</evidence>
<evidence type="ECO:0000256" key="2">
    <source>
        <dbReference type="ARBA" id="ARBA00006898"/>
    </source>
</evidence>
<dbReference type="PANTHER" id="PTHR15561:SF0">
    <property type="entry name" value="DNA-DIRECTED RNA POLYMERASE III SUBUNIT RPC9"/>
    <property type="match status" value="1"/>
</dbReference>
<comment type="caution">
    <text evidence="8">The sequence shown here is derived from an EMBL/GenBank/DDBJ whole genome shotgun (WGS) entry which is preliminary data.</text>
</comment>
<sequence>MEVVNQRSALLSNYEVLTLLKELESDHLAKTRTALRIKKEEEAAGLPRSHAPQEEVLENLRTIEVEAIQYLTADYQPTSRQSDASITQLTRNLAHYDLAKAEKLQIVNLAPTEAVELYVIVEELEDRLGDKMQDILNTVQASLSDTASLEGQADAEDQEMYHEQPAQLAFSAEDVEGWVDDHDFVHEEGNLEDAIGDVDEDAE</sequence>
<dbReference type="InterPro" id="IPR038324">
    <property type="entry name" value="Rpb4/RPC9_sf"/>
</dbReference>
<evidence type="ECO:0000256" key="3">
    <source>
        <dbReference type="ARBA" id="ARBA00016672"/>
    </source>
</evidence>
<evidence type="ECO:0000256" key="6">
    <source>
        <dbReference type="ARBA" id="ARBA00023242"/>
    </source>
</evidence>
<dbReference type="SUPFAM" id="SSF47819">
    <property type="entry name" value="HRDC-like"/>
    <property type="match status" value="1"/>
</dbReference>
<organism evidence="8 9">
    <name type="scientific">Cerrena zonata</name>
    <dbReference type="NCBI Taxonomy" id="2478898"/>
    <lineage>
        <taxon>Eukaryota</taxon>
        <taxon>Fungi</taxon>
        <taxon>Dikarya</taxon>
        <taxon>Basidiomycota</taxon>
        <taxon>Agaricomycotina</taxon>
        <taxon>Agaricomycetes</taxon>
        <taxon>Polyporales</taxon>
        <taxon>Cerrenaceae</taxon>
        <taxon>Cerrena</taxon>
    </lineage>
</organism>